<dbReference type="Gene3D" id="3.50.50.60">
    <property type="entry name" value="FAD/NAD(P)-binding domain"/>
    <property type="match status" value="2"/>
</dbReference>
<dbReference type="GO" id="GO:0016651">
    <property type="term" value="F:oxidoreductase activity, acting on NAD(P)H"/>
    <property type="evidence" value="ECO:0007669"/>
    <property type="project" value="TreeGrafter"/>
</dbReference>
<dbReference type="InterPro" id="IPR036922">
    <property type="entry name" value="Rieske_2Fe-2S_sf"/>
</dbReference>
<dbReference type="PROSITE" id="PS51296">
    <property type="entry name" value="RIESKE"/>
    <property type="match status" value="1"/>
</dbReference>
<keyword evidence="12" id="KW-1185">Reference proteome</keyword>
<evidence type="ECO:0000256" key="9">
    <source>
        <dbReference type="ARBA" id="ARBA00023014"/>
    </source>
</evidence>
<dbReference type="GO" id="GO:0051537">
    <property type="term" value="F:2 iron, 2 sulfur cluster binding"/>
    <property type="evidence" value="ECO:0007669"/>
    <property type="project" value="UniProtKB-KW"/>
</dbReference>
<dbReference type="EMBL" id="OU892280">
    <property type="protein sequence ID" value="CAG9767568.1"/>
    <property type="molecule type" value="Genomic_DNA"/>
</dbReference>
<evidence type="ECO:0000313" key="11">
    <source>
        <dbReference type="EMBL" id="CAG9767568.1"/>
    </source>
</evidence>
<keyword evidence="5" id="KW-0479">Metal-binding</keyword>
<dbReference type="OrthoDB" id="432169at2759"/>
<dbReference type="GO" id="GO:0005737">
    <property type="term" value="C:cytoplasm"/>
    <property type="evidence" value="ECO:0007669"/>
    <property type="project" value="TreeGrafter"/>
</dbReference>
<keyword evidence="4" id="KW-0001">2Fe-2S</keyword>
<sequence>MSVLVGALRSAQKLKYDQSLFRSALIHKNIRHWPTMAGITKDVALGSASKPEDTNDGYVEDVVCKVQDLAENEMRAFDLDEQKVLVIKQKGVISAIGAKCTHYGAPLVNGALGDGRLRCQWHGACFNIQTGDIEDFPGLDSLPCYKVTVEDDNVKVRAKRSELHAQKRVKSMAKKNVVAKEKYVIIGGGPSGATAAETLRQQGFEGDITMICKEKYLPYDRVKVSKQMDFEIDKGQLRNDAFYKDNDIEVLKGVTATAVETENNLVKLDNGAEVKYDKLYLATGCNPRKPNVPGNDLKNVCVLRGYDDAKYAYSQLKPDIDVVVLGSSFIGMEAANFCVSKVKSVTVIGRGNAPFRATWGERIGEAIKKVFEEKQIKYIPNNGIKKINANSAGAVSSVELSDGQILKCDILLCGIGSTYCTEFLKGSGINMRPDGSVEVNEFMQTNIPNVYCGGDIAYAPVWSHNNTKACIGHYPLAQYHGHVSGLNMAGKSFPLKAVPYFWTMLFGKSIRYAGYGSYDDIIYAGDVEALKFMAFFLKGDEVVSASSCGMDPLVSMFAERLAQGKKLYRNDLKDDPLAWSKLS</sequence>
<dbReference type="SUPFAM" id="SSF50022">
    <property type="entry name" value="ISP domain"/>
    <property type="match status" value="1"/>
</dbReference>
<protein>
    <recommendedName>
        <fullName evidence="10">Rieske domain-containing protein</fullName>
    </recommendedName>
</protein>
<evidence type="ECO:0000256" key="1">
    <source>
        <dbReference type="ARBA" id="ARBA00001974"/>
    </source>
</evidence>
<dbReference type="Gene3D" id="2.102.10.10">
    <property type="entry name" value="Rieske [2Fe-2S] iron-sulphur domain"/>
    <property type="match status" value="1"/>
</dbReference>
<dbReference type="PRINTS" id="PR00368">
    <property type="entry name" value="FADPNR"/>
</dbReference>
<dbReference type="CDD" id="cd03478">
    <property type="entry name" value="Rieske_AIFL_N"/>
    <property type="match status" value="1"/>
</dbReference>
<evidence type="ECO:0000256" key="4">
    <source>
        <dbReference type="ARBA" id="ARBA00022714"/>
    </source>
</evidence>
<feature type="domain" description="Rieske" evidence="10">
    <location>
        <begin position="61"/>
        <end position="156"/>
    </location>
</feature>
<evidence type="ECO:0000256" key="7">
    <source>
        <dbReference type="ARBA" id="ARBA00023002"/>
    </source>
</evidence>
<keyword evidence="9" id="KW-0411">Iron-sulfur</keyword>
<dbReference type="InterPro" id="IPR023753">
    <property type="entry name" value="FAD/NAD-binding_dom"/>
</dbReference>
<dbReference type="FunFam" id="2.102.10.10:FF:000003">
    <property type="entry name" value="apoptosis-inducing factor 3 isoform X2"/>
    <property type="match status" value="1"/>
</dbReference>
<evidence type="ECO:0000256" key="2">
    <source>
        <dbReference type="ARBA" id="ARBA00006442"/>
    </source>
</evidence>
<dbReference type="AlphaFoldDB" id="A0A9N9MN88"/>
<evidence type="ECO:0000256" key="5">
    <source>
        <dbReference type="ARBA" id="ARBA00022723"/>
    </source>
</evidence>
<dbReference type="SUPFAM" id="SSF51905">
    <property type="entry name" value="FAD/NAD(P)-binding domain"/>
    <property type="match status" value="1"/>
</dbReference>
<accession>A0A9N9MN88</accession>
<evidence type="ECO:0000313" key="12">
    <source>
        <dbReference type="Proteomes" id="UP001152799"/>
    </source>
</evidence>
<dbReference type="Pfam" id="PF00355">
    <property type="entry name" value="Rieske"/>
    <property type="match status" value="1"/>
</dbReference>
<reference evidence="11" key="1">
    <citation type="submission" date="2022-01" db="EMBL/GenBank/DDBJ databases">
        <authorList>
            <person name="King R."/>
        </authorList>
    </citation>
    <scope>NUCLEOTIDE SEQUENCE</scope>
</reference>
<dbReference type="PANTHER" id="PTHR43557">
    <property type="entry name" value="APOPTOSIS-INDUCING FACTOR 1"/>
    <property type="match status" value="1"/>
</dbReference>
<comment type="cofactor">
    <cofactor evidence="1">
        <name>FAD</name>
        <dbReference type="ChEBI" id="CHEBI:57692"/>
    </cofactor>
</comment>
<keyword evidence="6" id="KW-0274">FAD</keyword>
<dbReference type="Gene3D" id="3.30.390.30">
    <property type="match status" value="1"/>
</dbReference>
<evidence type="ECO:0000256" key="6">
    <source>
        <dbReference type="ARBA" id="ARBA00022827"/>
    </source>
</evidence>
<comment type="similarity">
    <text evidence="2">Belongs to the FAD-dependent oxidoreductase family.</text>
</comment>
<keyword evidence="7" id="KW-0560">Oxidoreductase</keyword>
<evidence type="ECO:0000259" key="10">
    <source>
        <dbReference type="PROSITE" id="PS51296"/>
    </source>
</evidence>
<dbReference type="InterPro" id="IPR050446">
    <property type="entry name" value="FAD-oxidoreductase/Apoptosis"/>
</dbReference>
<dbReference type="Pfam" id="PF07992">
    <property type="entry name" value="Pyr_redox_2"/>
    <property type="match status" value="1"/>
</dbReference>
<dbReference type="InterPro" id="IPR036188">
    <property type="entry name" value="FAD/NAD-bd_sf"/>
</dbReference>
<dbReference type="Proteomes" id="UP001152799">
    <property type="component" value="Chromosome 4"/>
</dbReference>
<dbReference type="PRINTS" id="PR00411">
    <property type="entry name" value="PNDRDTASEI"/>
</dbReference>
<organism evidence="11 12">
    <name type="scientific">Ceutorhynchus assimilis</name>
    <name type="common">cabbage seed weevil</name>
    <dbReference type="NCBI Taxonomy" id="467358"/>
    <lineage>
        <taxon>Eukaryota</taxon>
        <taxon>Metazoa</taxon>
        <taxon>Ecdysozoa</taxon>
        <taxon>Arthropoda</taxon>
        <taxon>Hexapoda</taxon>
        <taxon>Insecta</taxon>
        <taxon>Pterygota</taxon>
        <taxon>Neoptera</taxon>
        <taxon>Endopterygota</taxon>
        <taxon>Coleoptera</taxon>
        <taxon>Polyphaga</taxon>
        <taxon>Cucujiformia</taxon>
        <taxon>Curculionidae</taxon>
        <taxon>Ceutorhynchinae</taxon>
        <taxon>Ceutorhynchus</taxon>
    </lineage>
</organism>
<dbReference type="GO" id="GO:0046872">
    <property type="term" value="F:metal ion binding"/>
    <property type="evidence" value="ECO:0007669"/>
    <property type="project" value="UniProtKB-KW"/>
</dbReference>
<dbReference type="SUPFAM" id="SSF55424">
    <property type="entry name" value="FAD/NAD-linked reductases, dimerisation (C-terminal) domain"/>
    <property type="match status" value="1"/>
</dbReference>
<evidence type="ECO:0000256" key="8">
    <source>
        <dbReference type="ARBA" id="ARBA00023004"/>
    </source>
</evidence>
<dbReference type="PANTHER" id="PTHR43557:SF2">
    <property type="entry name" value="RIESKE DOMAIN-CONTAINING PROTEIN-RELATED"/>
    <property type="match status" value="1"/>
</dbReference>
<dbReference type="InterPro" id="IPR017941">
    <property type="entry name" value="Rieske_2Fe-2S"/>
</dbReference>
<name>A0A9N9MN88_9CUCU</name>
<gene>
    <name evidence="11" type="ORF">CEUTPL_LOCUS8129</name>
</gene>
<keyword evidence="3" id="KW-0285">Flavoprotein</keyword>
<keyword evidence="8" id="KW-0408">Iron</keyword>
<evidence type="ECO:0000256" key="3">
    <source>
        <dbReference type="ARBA" id="ARBA00022630"/>
    </source>
</evidence>
<dbReference type="InterPro" id="IPR016156">
    <property type="entry name" value="FAD/NAD-linked_Rdtase_dimer_sf"/>
</dbReference>
<proteinExistence type="inferred from homology"/>